<evidence type="ECO:0000313" key="4">
    <source>
        <dbReference type="Proteomes" id="UP000583556"/>
    </source>
</evidence>
<dbReference type="SUPFAM" id="SSF48452">
    <property type="entry name" value="TPR-like"/>
    <property type="match status" value="1"/>
</dbReference>
<reference evidence="3 4" key="1">
    <citation type="submission" date="2020-04" db="EMBL/GenBank/DDBJ databases">
        <title>Novosphingobium sp. TW-4 isolated from soil.</title>
        <authorList>
            <person name="Dahal R.H."/>
            <person name="Chaudhary D.K."/>
        </authorList>
    </citation>
    <scope>NUCLEOTIDE SEQUENCE [LARGE SCALE GENOMIC DNA]</scope>
    <source>
        <strain evidence="3 4">TW-4</strain>
    </source>
</reference>
<proteinExistence type="predicted"/>
<accession>A0A7Y0BTP3</accession>
<protein>
    <submittedName>
        <fullName evidence="3">DUF560 domain-containing protein</fullName>
    </submittedName>
</protein>
<dbReference type="InterPro" id="IPR007655">
    <property type="entry name" value="Slam_C"/>
</dbReference>
<keyword evidence="4" id="KW-1185">Reference proteome</keyword>
<feature type="domain" description="Surface lipoprotein assembly modifier C-terminal" evidence="2">
    <location>
        <begin position="172"/>
        <end position="441"/>
    </location>
</feature>
<name>A0A7Y0BTP3_9SPHN</name>
<evidence type="ECO:0000259" key="2">
    <source>
        <dbReference type="Pfam" id="PF04575"/>
    </source>
</evidence>
<feature type="chain" id="PRO_5031323965" evidence="1">
    <location>
        <begin position="26"/>
        <end position="452"/>
    </location>
</feature>
<dbReference type="RefSeq" id="WP_169495448.1">
    <property type="nucleotide sequence ID" value="NZ_JABBGM010000023.1"/>
</dbReference>
<dbReference type="Gene3D" id="1.25.40.10">
    <property type="entry name" value="Tetratricopeptide repeat domain"/>
    <property type="match status" value="1"/>
</dbReference>
<keyword evidence="1" id="KW-0732">Signal</keyword>
<evidence type="ECO:0000256" key="1">
    <source>
        <dbReference type="SAM" id="SignalP"/>
    </source>
</evidence>
<sequence length="452" mass="49254">MRFFCPLPPYSILVIWALVLLPAHAAAQTIPDQGPQPISTRQFSAPQMFDLATRAEGDQDVLGAEKIYRALSEDPDLEIRTEARFRLAMLLADRQHRYQEAAVLFRRILDDKPGASRVRLELARMQATLGNSAAARKELRAAQAGGLPTNVAQLVRFYARALSARKPVGGSFEVGLAPDSNINRATRSDTLGTVLGNLTLNENAKAKSGVGLNLQGQIYGRIALSATTDILVRASGASSLYRQGEYNDINVSVQAGPQFNWSGNQIAVYAGPGWRWYGHALFTQTVGAGANWQKGVGKRAQLRLDLSVNHVDNRRNSLQSATDLAASVGLDRAVSARAGVGFQTFGLRELAKDPGYSQAVLGTTMYGFREFGQTTVLLSLGYHHLRSDARLALYPKRREENKVSATLAGTLRALRVGSFAPVVRLKWERNSSTIAIYSFSRLSAEFGVTSAF</sequence>
<comment type="caution">
    <text evidence="3">The sequence shown here is derived from an EMBL/GenBank/DDBJ whole genome shotgun (WGS) entry which is preliminary data.</text>
</comment>
<dbReference type="Proteomes" id="UP000583556">
    <property type="component" value="Unassembled WGS sequence"/>
</dbReference>
<gene>
    <name evidence="3" type="ORF">HHL27_21620</name>
</gene>
<organism evidence="3 4">
    <name type="scientific">Novosphingobium olei</name>
    <dbReference type="NCBI Taxonomy" id="2728851"/>
    <lineage>
        <taxon>Bacteria</taxon>
        <taxon>Pseudomonadati</taxon>
        <taxon>Pseudomonadota</taxon>
        <taxon>Alphaproteobacteria</taxon>
        <taxon>Sphingomonadales</taxon>
        <taxon>Sphingomonadaceae</taxon>
        <taxon>Novosphingobium</taxon>
    </lineage>
</organism>
<dbReference type="InterPro" id="IPR011990">
    <property type="entry name" value="TPR-like_helical_dom_sf"/>
</dbReference>
<feature type="signal peptide" evidence="1">
    <location>
        <begin position="1"/>
        <end position="25"/>
    </location>
</feature>
<dbReference type="Pfam" id="PF04575">
    <property type="entry name" value="SlipAM"/>
    <property type="match status" value="1"/>
</dbReference>
<dbReference type="Pfam" id="PF14559">
    <property type="entry name" value="TPR_19"/>
    <property type="match status" value="1"/>
</dbReference>
<dbReference type="AlphaFoldDB" id="A0A7Y0BTP3"/>
<evidence type="ECO:0000313" key="3">
    <source>
        <dbReference type="EMBL" id="NML96258.1"/>
    </source>
</evidence>
<dbReference type="EMBL" id="JABBGM010000023">
    <property type="protein sequence ID" value="NML96258.1"/>
    <property type="molecule type" value="Genomic_DNA"/>
</dbReference>